<dbReference type="InterPro" id="IPR029058">
    <property type="entry name" value="AB_hydrolase_fold"/>
</dbReference>
<dbReference type="PRINTS" id="PR00111">
    <property type="entry name" value="ABHYDROLASE"/>
</dbReference>
<protein>
    <submittedName>
        <fullName evidence="2">Alpha/beta hydrolase</fullName>
    </submittedName>
</protein>
<sequence length="271" mass="29465">MNRIDFEGHPVHYVRAGRGEPMVFLHNGGSSHRIWTSQIEHFSKTHDVLALDMLGFGSSAKPRTEYSVPLYVAVLRQFVHELDLERVTLVGNCMGSATAVHYAMREPERVRGVVAINILTRATVLAGYSGPLVRLALLSGRAARAMGTLPATPVMAKAIVAAQLADRIPSEILEHLRERYRDPDQLRVLMSIAANMNDFAALDALSGLPSGLRVLVLWGENNRILPAKAGRKLCASLNPTRALTVAGGHLPMLEHPEAVNAAIASFLSMPT</sequence>
<dbReference type="RefSeq" id="WP_394835874.1">
    <property type="nucleotide sequence ID" value="NZ_CP089929.1"/>
</dbReference>
<evidence type="ECO:0000259" key="1">
    <source>
        <dbReference type="Pfam" id="PF00561"/>
    </source>
</evidence>
<dbReference type="PANTHER" id="PTHR46438">
    <property type="entry name" value="ALPHA/BETA-HYDROLASES SUPERFAMILY PROTEIN"/>
    <property type="match status" value="1"/>
</dbReference>
<dbReference type="Pfam" id="PF00561">
    <property type="entry name" value="Abhydrolase_1"/>
    <property type="match status" value="1"/>
</dbReference>
<dbReference type="InterPro" id="IPR000639">
    <property type="entry name" value="Epox_hydrolase-like"/>
</dbReference>
<dbReference type="EMBL" id="CP089983">
    <property type="protein sequence ID" value="WXB06225.1"/>
    <property type="molecule type" value="Genomic_DNA"/>
</dbReference>
<dbReference type="GO" id="GO:0016787">
    <property type="term" value="F:hydrolase activity"/>
    <property type="evidence" value="ECO:0007669"/>
    <property type="project" value="UniProtKB-KW"/>
</dbReference>
<proteinExistence type="predicted"/>
<keyword evidence="3" id="KW-1185">Reference proteome</keyword>
<dbReference type="Proteomes" id="UP001374803">
    <property type="component" value="Chromosome"/>
</dbReference>
<organism evidence="2 3">
    <name type="scientific">Pendulispora rubella</name>
    <dbReference type="NCBI Taxonomy" id="2741070"/>
    <lineage>
        <taxon>Bacteria</taxon>
        <taxon>Pseudomonadati</taxon>
        <taxon>Myxococcota</taxon>
        <taxon>Myxococcia</taxon>
        <taxon>Myxococcales</taxon>
        <taxon>Sorangiineae</taxon>
        <taxon>Pendulisporaceae</taxon>
        <taxon>Pendulispora</taxon>
    </lineage>
</organism>
<name>A0ABZ2LAK4_9BACT</name>
<dbReference type="PANTHER" id="PTHR46438:SF11">
    <property type="entry name" value="LIPASE-RELATED"/>
    <property type="match status" value="1"/>
</dbReference>
<keyword evidence="2" id="KW-0378">Hydrolase</keyword>
<dbReference type="SUPFAM" id="SSF53474">
    <property type="entry name" value="alpha/beta-Hydrolases"/>
    <property type="match status" value="1"/>
</dbReference>
<dbReference type="Gene3D" id="3.40.50.1820">
    <property type="entry name" value="alpha/beta hydrolase"/>
    <property type="match status" value="1"/>
</dbReference>
<feature type="domain" description="AB hydrolase-1" evidence="1">
    <location>
        <begin position="21"/>
        <end position="256"/>
    </location>
</feature>
<evidence type="ECO:0000313" key="3">
    <source>
        <dbReference type="Proteomes" id="UP001374803"/>
    </source>
</evidence>
<gene>
    <name evidence="2" type="ORF">LVJ94_03060</name>
</gene>
<accession>A0ABZ2LAK4</accession>
<dbReference type="PRINTS" id="PR00412">
    <property type="entry name" value="EPOXHYDRLASE"/>
</dbReference>
<reference evidence="2" key="1">
    <citation type="submission" date="2021-12" db="EMBL/GenBank/DDBJ databases">
        <title>Discovery of the Pendulisporaceae a myxobacterial family with distinct sporulation behavior and unique specialized metabolism.</title>
        <authorList>
            <person name="Garcia R."/>
            <person name="Popoff A."/>
            <person name="Bader C.D."/>
            <person name="Loehr J."/>
            <person name="Walesch S."/>
            <person name="Walt C."/>
            <person name="Boldt J."/>
            <person name="Bunk B."/>
            <person name="Haeckl F.J.F.P.J."/>
            <person name="Gunesch A.P."/>
            <person name="Birkelbach J."/>
            <person name="Nuebel U."/>
            <person name="Pietschmann T."/>
            <person name="Bach T."/>
            <person name="Mueller R."/>
        </authorList>
    </citation>
    <scope>NUCLEOTIDE SEQUENCE</scope>
    <source>
        <strain evidence="2">MSr11367</strain>
    </source>
</reference>
<dbReference type="InterPro" id="IPR000073">
    <property type="entry name" value="AB_hydrolase_1"/>
</dbReference>
<evidence type="ECO:0000313" key="2">
    <source>
        <dbReference type="EMBL" id="WXB06225.1"/>
    </source>
</evidence>